<dbReference type="AlphaFoldDB" id="A0A914RUD1"/>
<proteinExistence type="predicted"/>
<organism evidence="2 3">
    <name type="scientific">Parascaris equorum</name>
    <name type="common">Equine roundworm</name>
    <dbReference type="NCBI Taxonomy" id="6256"/>
    <lineage>
        <taxon>Eukaryota</taxon>
        <taxon>Metazoa</taxon>
        <taxon>Ecdysozoa</taxon>
        <taxon>Nematoda</taxon>
        <taxon>Chromadorea</taxon>
        <taxon>Rhabditida</taxon>
        <taxon>Spirurina</taxon>
        <taxon>Ascaridomorpha</taxon>
        <taxon>Ascaridoidea</taxon>
        <taxon>Ascarididae</taxon>
        <taxon>Parascaris</taxon>
    </lineage>
</organism>
<dbReference type="WBParaSite" id="PEQ_0001009001-mRNA-1">
    <property type="protein sequence ID" value="PEQ_0001009001-mRNA-1"/>
    <property type="gene ID" value="PEQ_0001009001"/>
</dbReference>
<evidence type="ECO:0000313" key="2">
    <source>
        <dbReference type="Proteomes" id="UP000887564"/>
    </source>
</evidence>
<accession>A0A914RUD1</accession>
<evidence type="ECO:0000256" key="1">
    <source>
        <dbReference type="SAM" id="Phobius"/>
    </source>
</evidence>
<name>A0A914RUD1_PAREQ</name>
<reference evidence="3" key="1">
    <citation type="submission" date="2022-11" db="UniProtKB">
        <authorList>
            <consortium name="WormBaseParasite"/>
        </authorList>
    </citation>
    <scope>IDENTIFICATION</scope>
</reference>
<keyword evidence="1" id="KW-0812">Transmembrane</keyword>
<keyword evidence="2" id="KW-1185">Reference proteome</keyword>
<evidence type="ECO:0000313" key="3">
    <source>
        <dbReference type="WBParaSite" id="PEQ_0001009001-mRNA-1"/>
    </source>
</evidence>
<protein>
    <submittedName>
        <fullName evidence="3">Uncharacterized protein</fullName>
    </submittedName>
</protein>
<sequence>MYCANYFNDPTRSIQLPMTNSDSFLMPLIGPLFQLVFYSLVASDAENRKQGARLL</sequence>
<keyword evidence="1" id="KW-1133">Transmembrane helix</keyword>
<feature type="transmembrane region" description="Helical" evidence="1">
    <location>
        <begin position="24"/>
        <end position="43"/>
    </location>
</feature>
<keyword evidence="1" id="KW-0472">Membrane</keyword>
<dbReference type="Proteomes" id="UP000887564">
    <property type="component" value="Unplaced"/>
</dbReference>